<organism evidence="4 5">
    <name type="scientific">Methylomonas paludis</name>
    <dbReference type="NCBI Taxonomy" id="1173101"/>
    <lineage>
        <taxon>Bacteria</taxon>
        <taxon>Pseudomonadati</taxon>
        <taxon>Pseudomonadota</taxon>
        <taxon>Gammaproteobacteria</taxon>
        <taxon>Methylococcales</taxon>
        <taxon>Methylococcaceae</taxon>
        <taxon>Methylomonas</taxon>
    </lineage>
</organism>
<accession>A0A975R8J9</accession>
<dbReference type="Pfam" id="PF13195">
    <property type="entry name" value="DUF4011"/>
    <property type="match status" value="1"/>
</dbReference>
<evidence type="ECO:0000313" key="5">
    <source>
        <dbReference type="Proteomes" id="UP000676649"/>
    </source>
</evidence>
<dbReference type="InterPro" id="IPR025103">
    <property type="entry name" value="DUF4011"/>
</dbReference>
<feature type="domain" description="DNA2/NAM7 helicase helicase" evidence="1">
    <location>
        <begin position="1338"/>
        <end position="1381"/>
    </location>
</feature>
<dbReference type="CDD" id="cd18808">
    <property type="entry name" value="SF1_C_Upf1"/>
    <property type="match status" value="1"/>
</dbReference>
<reference evidence="4" key="1">
    <citation type="submission" date="2021-04" db="EMBL/GenBank/DDBJ databases">
        <title>Draft genome sequence data of methanotrophic Methylovulum sp. strain S1L and Methylomonas sp. strain S2AM isolated from boreal lake water columns.</title>
        <authorList>
            <person name="Rissanen A.J."/>
            <person name="Mangayil R."/>
            <person name="Svenning M.M."/>
            <person name="Khanongnuch R."/>
        </authorList>
    </citation>
    <scope>NUCLEOTIDE SEQUENCE</scope>
    <source>
        <strain evidence="4">S2AM</strain>
    </source>
</reference>
<dbReference type="RefSeq" id="WP_215580903.1">
    <property type="nucleotide sequence ID" value="NZ_CP073754.1"/>
</dbReference>
<dbReference type="FunFam" id="3.40.960.10:FF:000002">
    <property type="entry name" value="DNA helicase related protein"/>
    <property type="match status" value="1"/>
</dbReference>
<feature type="domain" description="Restriction endonuclease type II-like" evidence="3">
    <location>
        <begin position="1648"/>
        <end position="1745"/>
    </location>
</feature>
<dbReference type="Gene3D" id="3.40.960.10">
    <property type="entry name" value="VSR Endonuclease"/>
    <property type="match status" value="1"/>
</dbReference>
<dbReference type="FunFam" id="3.40.50.300:FF:002063">
    <property type="entry name" value="DNA helicase related protein"/>
    <property type="match status" value="1"/>
</dbReference>
<dbReference type="PANTHER" id="PTHR10887">
    <property type="entry name" value="DNA2/NAM7 HELICASE FAMILY"/>
    <property type="match status" value="1"/>
</dbReference>
<dbReference type="Pfam" id="PF18741">
    <property type="entry name" value="MTES_1575"/>
    <property type="match status" value="1"/>
</dbReference>
<dbReference type="SUPFAM" id="SSF52540">
    <property type="entry name" value="P-loop containing nucleoside triphosphate hydrolases"/>
    <property type="match status" value="1"/>
</dbReference>
<protein>
    <submittedName>
        <fullName evidence="4">DUF4011 domain-containing protein</fullName>
    </submittedName>
</protein>
<gene>
    <name evidence="4" type="ORF">KEF85_12070</name>
</gene>
<sequence length="1755" mass="198038">MVNIFEEKSQSSLILEIILDSTVSYASYQNHVPLLRSLRLVNQGNGIDSSEYLNIEVVIRTEPLIADVLRLRFDKLGIGESRQISSLNLKFNHAYLAELSEREHGRLIVQVLSNEQEVLVSDHPIEILAYDQWAGARSLPELLAAFSLPNNPAVDRLIHSAGELLAKAGKGQSMNGYQSKNREICWTQVSSIYCAIGAINIHYTAPPASFGTDGQKIRTPDRILSGGVATCMDLAMLLTSCLEQAGLNPIILVKNGHAWVGCWLINTSFPTSVFDDAQAIRKRVTSGELIVFETTTLTHRPIGSLRGACDLGLSHLQDEAEFLFAIDVRRARIEQVLPLPSRGHVANKPLDNIFDLAPLIEAPPVLPSLDGETILLDEDVVPESPEGRLARWKAKLLDLTLRNRLINFKPTKLALPLRVPDSCQLEDALSDGKGWKFRPLPQIMQGNDPREAELARFRTGEDPIRAAALAAMREMELLADVEPKTLDTRLHEIYSAAKLGLEEGGANTLYLALGFLRWAEDERSEKTHIAPILLIPVTLMRLSVRSGYSIKRHDDEAIVNPTLLELLRQNFQLTLKALDPLPTDTSGVDVAAIWQIFRLAVKEIPRWEVLENQVYLGIFSFTKYLMWKDLQDRAEQLKKNKVVNHLIERPCESMGAGHSILDRHDLDERHSPESLLTPMLADSSQLNAISRACSGVDFALEGPPGTGKSQTITNLIAHFLGTGRSVLFVSEKMAALDVVHRRLISIGLGPFCLQLHSAKARKAEVLEQLRISLNVSNRFTEEGWQREALRLSGLRTNLNDFVRTLHRQHRNGLTVQAALGTAIKFKNWKAAAMSWANPEVHSIDELVQLLELSRSMQAVAGELHSLTDHPLAAIHHADWTNAWEEKLFQHCQQLQERIEALQSAVPPIEKIFDLNLGAASIELYRAIDRLAAILLQAPQVPVGLAQRVNDSTTLAQIQLMRQHGEKRQSHWDKLSGSFKPEVAKADGGRLSEDWDLALLAWWPKRWFSKRSVRSRLQLYTLNRKRPKITDVLFILGELCGLNAEDRRLESLEPRATELLGFEYKGHETNWKTVQEHEIWCQNTSQALVSFSGILDLKQYQDITARFLKLGGEQRELLAPTSPYAVQLAEFRDAWREFQQKLDVLAEIAESGEQLVGTNRQQAGLTSRILSTLWDWNQQRRSLKVWCRWRDLRNQAQASGLLGVVEAVEKGEIEIADLEKFTEYSYQNWWLKAVIDNEPLLRKFSSADHERKIREFQQADENFQKLTELYIAAVLSGKIPHNKDGQKPDTEMALLLRELAKQRAHIPIRKLVQGIPTLLPKLKPCLLMSPISVAQYLDASHADFDIVVFDEASQIPTWDAVGAIARGRQLIVVGDPKQLPPTNFFGRSDQAEENDTENLAIKDLESILDECLGVGMPTLRLEWHYRSRHESLINFSNHRYYDSRLITFPSPVTNDVAVKLEVVEGIYDRGATRTNRAEAEAIVDAIVSHFSDNSLRRFTMGVVTFNQTQQRLIEKLLDEELRKAPLLENHIQEHGAERLFIKNLENVQGDERDFILFSVTYGKDAAGRMPMNFGPLNQEGGERRLNVAITRARMGVTIYSSIRPEEIDLSKSRSTGVADLKNYLEFAQKGPRALVEQSIPTGREPDSPFEVEVIRSLRNKGWIVHPQVGCSGYRLDMAVVDPKNPGRYILGIECDGATYHSLPTARDRDRLREMVLNGLGWKLHRIWSTDWWTDPQREIEKLENNLSQCIESQARG</sequence>
<dbReference type="GO" id="GO:0004386">
    <property type="term" value="F:helicase activity"/>
    <property type="evidence" value="ECO:0007669"/>
    <property type="project" value="InterPro"/>
</dbReference>
<dbReference type="InterPro" id="IPR011335">
    <property type="entry name" value="Restrct_endonuc-II-like"/>
</dbReference>
<dbReference type="Gene3D" id="3.40.50.300">
    <property type="entry name" value="P-loop containing nucleotide triphosphate hydrolases"/>
    <property type="match status" value="3"/>
</dbReference>
<evidence type="ECO:0000313" key="4">
    <source>
        <dbReference type="EMBL" id="QWF70082.1"/>
    </source>
</evidence>
<name>A0A975R8J9_9GAMM</name>
<dbReference type="InterPro" id="IPR049468">
    <property type="entry name" value="Restrct_endonuc-II-like_dom"/>
</dbReference>
<keyword evidence="5" id="KW-1185">Reference proteome</keyword>
<dbReference type="PANTHER" id="PTHR10887:SF495">
    <property type="entry name" value="HELICASE SENATAXIN ISOFORM X1-RELATED"/>
    <property type="match status" value="1"/>
</dbReference>
<dbReference type="InterPro" id="IPR047187">
    <property type="entry name" value="SF1_C_Upf1"/>
</dbReference>
<dbReference type="InterPro" id="IPR041677">
    <property type="entry name" value="DNA2/NAM7_AAA_11"/>
</dbReference>
<dbReference type="Proteomes" id="UP000676649">
    <property type="component" value="Chromosome"/>
</dbReference>
<evidence type="ECO:0000259" key="3">
    <source>
        <dbReference type="Pfam" id="PF18741"/>
    </source>
</evidence>
<dbReference type="InterPro" id="IPR041679">
    <property type="entry name" value="DNA2/NAM7-like_C"/>
</dbReference>
<dbReference type="Pfam" id="PF13086">
    <property type="entry name" value="AAA_11"/>
    <property type="match status" value="2"/>
</dbReference>
<feature type="domain" description="DNA2/NAM7 helicase helicase" evidence="1">
    <location>
        <begin position="682"/>
        <end position="759"/>
    </location>
</feature>
<proteinExistence type="predicted"/>
<evidence type="ECO:0000259" key="2">
    <source>
        <dbReference type="Pfam" id="PF13087"/>
    </source>
</evidence>
<dbReference type="Pfam" id="PF13087">
    <property type="entry name" value="AAA_12"/>
    <property type="match status" value="1"/>
</dbReference>
<dbReference type="KEGG" id="mpad:KEF85_12070"/>
<dbReference type="InterPro" id="IPR045055">
    <property type="entry name" value="DNA2/NAM7-like"/>
</dbReference>
<evidence type="ECO:0000259" key="1">
    <source>
        <dbReference type="Pfam" id="PF13086"/>
    </source>
</evidence>
<dbReference type="SUPFAM" id="SSF52980">
    <property type="entry name" value="Restriction endonuclease-like"/>
    <property type="match status" value="1"/>
</dbReference>
<feature type="domain" description="DNA2/NAM7 helicase-like C-terminal" evidence="2">
    <location>
        <begin position="1416"/>
        <end position="1598"/>
    </location>
</feature>
<dbReference type="EMBL" id="CP073754">
    <property type="protein sequence ID" value="QWF70082.1"/>
    <property type="molecule type" value="Genomic_DNA"/>
</dbReference>
<dbReference type="InterPro" id="IPR027417">
    <property type="entry name" value="P-loop_NTPase"/>
</dbReference>